<sequence>MDGGSVSGSRLDESDICRRKCGEARQCVGDDVPGEHVCEHGLTYFVCNVADERITVYGVRGPNNKTKFNQYLKDGLKGRSVSQIDLDFWLNSLRRLRAQIEEDFLQRQAELLDPLHDPIRLVKQIGTIAERLVRQHSGGAGGLDQLLEHVSPELKSLIKSSDLLTDSFELLSIYFNPDAATYGKKHPVSVHGLLKKLVSIFRIENNDGSGSVRIYLEGECYRNAFVYDSFKLVPFALLSNAVKYNVKGSIDVSILDHGHGVEVSVCTVGPLIEPIEIEAIFEKRSRGKWAKELKDGRGVGLYLAAIIAKAHDFRIDVSSKSTGEKKGKIPLATNKFSFVLPYQNLA</sequence>
<dbReference type="EC" id="2.7.13.3" evidence="2"/>
<dbReference type="InterPro" id="IPR036890">
    <property type="entry name" value="HATPase_C_sf"/>
</dbReference>
<evidence type="ECO:0000256" key="3">
    <source>
        <dbReference type="ARBA" id="ARBA00022553"/>
    </source>
</evidence>
<keyword evidence="9" id="KW-1185">Reference proteome</keyword>
<dbReference type="AlphaFoldDB" id="A0A2N7W0V9"/>
<evidence type="ECO:0000256" key="2">
    <source>
        <dbReference type="ARBA" id="ARBA00012438"/>
    </source>
</evidence>
<keyword evidence="5" id="KW-0418">Kinase</keyword>
<dbReference type="PANTHER" id="PTHR45453:SF1">
    <property type="entry name" value="PHOSPHATE REGULON SENSOR PROTEIN PHOR"/>
    <property type="match status" value="1"/>
</dbReference>
<evidence type="ECO:0000256" key="6">
    <source>
        <dbReference type="ARBA" id="ARBA00023012"/>
    </source>
</evidence>
<dbReference type="GO" id="GO:0000155">
    <property type="term" value="F:phosphorelay sensor kinase activity"/>
    <property type="evidence" value="ECO:0007669"/>
    <property type="project" value="TreeGrafter"/>
</dbReference>
<dbReference type="SUPFAM" id="SSF55874">
    <property type="entry name" value="ATPase domain of HSP90 chaperone/DNA topoisomerase II/histidine kinase"/>
    <property type="match status" value="1"/>
</dbReference>
<feature type="domain" description="Histidine kinase/HSP90-like ATPase" evidence="7">
    <location>
        <begin position="225"/>
        <end position="344"/>
    </location>
</feature>
<accession>A0A2N7W0V9</accession>
<keyword evidence="6" id="KW-0902">Two-component regulatory system</keyword>
<dbReference type="Proteomes" id="UP000235616">
    <property type="component" value="Unassembled WGS sequence"/>
</dbReference>
<proteinExistence type="predicted"/>
<dbReference type="GO" id="GO:0004721">
    <property type="term" value="F:phosphoprotein phosphatase activity"/>
    <property type="evidence" value="ECO:0007669"/>
    <property type="project" value="TreeGrafter"/>
</dbReference>
<gene>
    <name evidence="8" type="ORF">C0Z18_02195</name>
</gene>
<dbReference type="PANTHER" id="PTHR45453">
    <property type="entry name" value="PHOSPHATE REGULON SENSOR PROTEIN PHOR"/>
    <property type="match status" value="1"/>
</dbReference>
<dbReference type="InterPro" id="IPR003594">
    <property type="entry name" value="HATPase_dom"/>
</dbReference>
<keyword evidence="4" id="KW-0808">Transferase</keyword>
<comment type="catalytic activity">
    <reaction evidence="1">
        <text>ATP + protein L-histidine = ADP + protein N-phospho-L-histidine.</text>
        <dbReference type="EC" id="2.7.13.3"/>
    </reaction>
</comment>
<dbReference type="EMBL" id="PNYA01000002">
    <property type="protein sequence ID" value="PMS23054.1"/>
    <property type="molecule type" value="Genomic_DNA"/>
</dbReference>
<evidence type="ECO:0000313" key="8">
    <source>
        <dbReference type="EMBL" id="PMS23054.1"/>
    </source>
</evidence>
<evidence type="ECO:0000313" key="9">
    <source>
        <dbReference type="Proteomes" id="UP000235616"/>
    </source>
</evidence>
<evidence type="ECO:0000256" key="4">
    <source>
        <dbReference type="ARBA" id="ARBA00022679"/>
    </source>
</evidence>
<dbReference type="Gene3D" id="3.30.565.10">
    <property type="entry name" value="Histidine kinase-like ATPase, C-terminal domain"/>
    <property type="match status" value="1"/>
</dbReference>
<reference evidence="8 9" key="1">
    <citation type="submission" date="2018-01" db="EMBL/GenBank/DDBJ databases">
        <title>Whole genome analyses suggest that Burkholderia sensu lato contains two further novel genera in the rhizoxinica-symbiotica group Mycetohabitans gen. nov., and Trinickia gen. nov.: implications for the evolution of diazotrophy and nodulation in the Burkholderiaceae.</title>
        <authorList>
            <person name="Estrada-de los Santos P."/>
            <person name="Palmer M."/>
            <person name="Chavez-Ramirez B."/>
            <person name="Beukes C."/>
            <person name="Steenkamp E.T."/>
            <person name="Hirsch A.M."/>
            <person name="Manyaka P."/>
            <person name="Maluk M."/>
            <person name="Lafos M."/>
            <person name="Crook M."/>
            <person name="Gross E."/>
            <person name="Simon M.F."/>
            <person name="Bueno dos Reis Junior F."/>
            <person name="Poole P.S."/>
            <person name="Venter S.N."/>
            <person name="James E.K."/>
        </authorList>
    </citation>
    <scope>NUCLEOTIDE SEQUENCE [LARGE SCALE GENOMIC DNA]</scope>
    <source>
        <strain evidence="8 9">GIMN1.004</strain>
    </source>
</reference>
<keyword evidence="3" id="KW-0597">Phosphoprotein</keyword>
<protein>
    <recommendedName>
        <fullName evidence="2">histidine kinase</fullName>
        <ecNumber evidence="2">2.7.13.3</ecNumber>
    </recommendedName>
</protein>
<organism evidence="8 9">
    <name type="scientific">Trinickia dabaoshanensis</name>
    <dbReference type="NCBI Taxonomy" id="564714"/>
    <lineage>
        <taxon>Bacteria</taxon>
        <taxon>Pseudomonadati</taxon>
        <taxon>Pseudomonadota</taxon>
        <taxon>Betaproteobacteria</taxon>
        <taxon>Burkholderiales</taxon>
        <taxon>Burkholderiaceae</taxon>
        <taxon>Trinickia</taxon>
    </lineage>
</organism>
<dbReference type="GO" id="GO:0016036">
    <property type="term" value="P:cellular response to phosphate starvation"/>
    <property type="evidence" value="ECO:0007669"/>
    <property type="project" value="TreeGrafter"/>
</dbReference>
<evidence type="ECO:0000259" key="7">
    <source>
        <dbReference type="SMART" id="SM00387"/>
    </source>
</evidence>
<dbReference type="GO" id="GO:0005886">
    <property type="term" value="C:plasma membrane"/>
    <property type="evidence" value="ECO:0007669"/>
    <property type="project" value="TreeGrafter"/>
</dbReference>
<evidence type="ECO:0000256" key="5">
    <source>
        <dbReference type="ARBA" id="ARBA00022777"/>
    </source>
</evidence>
<evidence type="ECO:0000256" key="1">
    <source>
        <dbReference type="ARBA" id="ARBA00000085"/>
    </source>
</evidence>
<dbReference type="Pfam" id="PF02518">
    <property type="entry name" value="HATPase_c"/>
    <property type="match status" value="1"/>
</dbReference>
<dbReference type="SMART" id="SM00387">
    <property type="entry name" value="HATPase_c"/>
    <property type="match status" value="1"/>
</dbReference>
<comment type="caution">
    <text evidence="8">The sequence shown here is derived from an EMBL/GenBank/DDBJ whole genome shotgun (WGS) entry which is preliminary data.</text>
</comment>
<dbReference type="InterPro" id="IPR050351">
    <property type="entry name" value="BphY/WalK/GraS-like"/>
</dbReference>
<name>A0A2N7W0V9_9BURK</name>